<feature type="transmembrane region" description="Helical" evidence="1">
    <location>
        <begin position="251"/>
        <end position="270"/>
    </location>
</feature>
<sequence>MTAAARHSARTGQGIRLVGVRPLLVVSMRQDARNFAPWIAIVTALSASSILAYRWIFTDTQDRRQLAGTLGANPALSLIFGPARDLLTADGFNAWRAGQLGALFCALMTILLVVRNSRANEDSGQAELIASGVIARGSRLAVALAMAVIASVALGVVCFLVTWACGGGFTATLLLSATFTAAGLMFAGVAAVSAQVGSDARTATAMGLGTLGICYVLRGYLDVSSAPEWTQWLTPLGWLEKVAPATDNNPWPLLPALALTAILFACAFALQARRDFGQGLVATKPGPARAGLAGNVWGFALKLQGPSLIAWLVAFVALGLLFGTLSTSMSKLLSTNPGMAAALGGSDPADLNFAFLVTILSLVGIIAAVMGVQLVLRMYDEEINFRVEPLLVASLRRSTYFASNLLLALTATAVAMIVAGTGMGLVAHAQDHQIATYDVIRQAVVTIPAVWVLVGLAAAAVGLAPSRRIIGWAGVVATFGLTLLGPTFKLPEWALSISPLHHIPNVVAAHADWSGLGWVAVVAAVFIATGFIGFQRRDVL</sequence>
<feature type="transmembrane region" description="Helical" evidence="1">
    <location>
        <begin position="140"/>
        <end position="163"/>
    </location>
</feature>
<feature type="transmembrane region" description="Helical" evidence="1">
    <location>
        <begin position="94"/>
        <end position="114"/>
    </location>
</feature>
<keyword evidence="1" id="KW-0812">Transmembrane</keyword>
<feature type="transmembrane region" description="Helical" evidence="1">
    <location>
        <begin position="35"/>
        <end position="56"/>
    </location>
</feature>
<keyword evidence="1" id="KW-0472">Membrane</keyword>
<feature type="transmembrane region" description="Helical" evidence="1">
    <location>
        <begin position="308"/>
        <end position="333"/>
    </location>
</feature>
<reference evidence="3" key="1">
    <citation type="journal article" date="2019" name="Int. J. Syst. Evol. Microbiol.">
        <title>The Global Catalogue of Microorganisms (GCM) 10K type strain sequencing project: providing services to taxonomists for standard genome sequencing and annotation.</title>
        <authorList>
            <consortium name="The Broad Institute Genomics Platform"/>
            <consortium name="The Broad Institute Genome Sequencing Center for Infectious Disease"/>
            <person name="Wu L."/>
            <person name="Ma J."/>
        </authorList>
    </citation>
    <scope>NUCLEOTIDE SEQUENCE [LARGE SCALE GENOMIC DNA]</scope>
    <source>
        <strain evidence="3">NBRC 106593</strain>
    </source>
</reference>
<name>A0ABW2AXR7_9MICO</name>
<feature type="transmembrane region" description="Helical" evidence="1">
    <location>
        <begin position="353"/>
        <end position="376"/>
    </location>
</feature>
<evidence type="ECO:0000313" key="2">
    <source>
        <dbReference type="EMBL" id="MFC6715504.1"/>
    </source>
</evidence>
<proteinExistence type="predicted"/>
<keyword evidence="1" id="KW-1133">Transmembrane helix</keyword>
<feature type="transmembrane region" description="Helical" evidence="1">
    <location>
        <begin position="469"/>
        <end position="488"/>
    </location>
</feature>
<accession>A0ABW2AXR7</accession>
<feature type="transmembrane region" description="Helical" evidence="1">
    <location>
        <begin position="405"/>
        <end position="427"/>
    </location>
</feature>
<evidence type="ECO:0000313" key="3">
    <source>
        <dbReference type="Proteomes" id="UP001596356"/>
    </source>
</evidence>
<feature type="transmembrane region" description="Helical" evidence="1">
    <location>
        <begin position="515"/>
        <end position="534"/>
    </location>
</feature>
<gene>
    <name evidence="2" type="ORF">ACFQBT_17450</name>
</gene>
<dbReference type="RefSeq" id="WP_377824662.1">
    <property type="nucleotide sequence ID" value="NZ_JBHSWJ010000002.1"/>
</dbReference>
<feature type="transmembrane region" description="Helical" evidence="1">
    <location>
        <begin position="439"/>
        <end position="462"/>
    </location>
</feature>
<dbReference type="EMBL" id="JBHSWJ010000002">
    <property type="protein sequence ID" value="MFC6715504.1"/>
    <property type="molecule type" value="Genomic_DNA"/>
</dbReference>
<feature type="transmembrane region" description="Helical" evidence="1">
    <location>
        <begin position="203"/>
        <end position="221"/>
    </location>
</feature>
<protein>
    <submittedName>
        <fullName evidence="2">ABC transporter permease</fullName>
    </submittedName>
</protein>
<feature type="transmembrane region" description="Helical" evidence="1">
    <location>
        <begin position="169"/>
        <end position="191"/>
    </location>
</feature>
<evidence type="ECO:0000256" key="1">
    <source>
        <dbReference type="SAM" id="Phobius"/>
    </source>
</evidence>
<keyword evidence="3" id="KW-1185">Reference proteome</keyword>
<dbReference type="Proteomes" id="UP001596356">
    <property type="component" value="Unassembled WGS sequence"/>
</dbReference>
<comment type="caution">
    <text evidence="2">The sequence shown here is derived from an EMBL/GenBank/DDBJ whole genome shotgun (WGS) entry which is preliminary data.</text>
</comment>
<organism evidence="2 3">
    <name type="scientific">Branchiibius cervicis</name>
    <dbReference type="NCBI Taxonomy" id="908252"/>
    <lineage>
        <taxon>Bacteria</taxon>
        <taxon>Bacillati</taxon>
        <taxon>Actinomycetota</taxon>
        <taxon>Actinomycetes</taxon>
        <taxon>Micrococcales</taxon>
        <taxon>Dermacoccaceae</taxon>
        <taxon>Branchiibius</taxon>
    </lineage>
</organism>